<dbReference type="Pfam" id="PF12826">
    <property type="entry name" value="HHH_2"/>
    <property type="match status" value="1"/>
</dbReference>
<comment type="cofactor">
    <cofactor evidence="15">
        <name>Mg(2+)</name>
        <dbReference type="ChEBI" id="CHEBI:18420"/>
    </cofactor>
    <cofactor evidence="15">
        <name>Mn(2+)</name>
        <dbReference type="ChEBI" id="CHEBI:29035"/>
    </cofactor>
</comment>
<dbReference type="HAMAP" id="MF_01588">
    <property type="entry name" value="DNA_ligase_A"/>
    <property type="match status" value="1"/>
</dbReference>
<dbReference type="InterPro" id="IPR012340">
    <property type="entry name" value="NA-bd_OB-fold"/>
</dbReference>
<keyword evidence="8 15" id="KW-0862">Zinc</keyword>
<evidence type="ECO:0000256" key="8">
    <source>
        <dbReference type="ARBA" id="ARBA00022833"/>
    </source>
</evidence>
<dbReference type="Pfam" id="PF14520">
    <property type="entry name" value="HHH_5"/>
    <property type="match status" value="1"/>
</dbReference>
<dbReference type="InterPro" id="IPR001357">
    <property type="entry name" value="BRCT_dom"/>
</dbReference>
<dbReference type="PANTHER" id="PTHR23389">
    <property type="entry name" value="CHROMOSOME TRANSMISSION FIDELITY FACTOR 18"/>
    <property type="match status" value="1"/>
</dbReference>
<dbReference type="Gene3D" id="3.40.50.10190">
    <property type="entry name" value="BRCT domain"/>
    <property type="match status" value="1"/>
</dbReference>
<dbReference type="InterPro" id="IPR013840">
    <property type="entry name" value="DNAligase_N"/>
</dbReference>
<evidence type="ECO:0000256" key="16">
    <source>
        <dbReference type="RuleBase" id="RU000618"/>
    </source>
</evidence>
<evidence type="ECO:0000256" key="5">
    <source>
        <dbReference type="ARBA" id="ARBA00022705"/>
    </source>
</evidence>
<reference evidence="18 19" key="1">
    <citation type="submission" date="2012-05" db="EMBL/GenBank/DDBJ databases">
        <title>Finished chromosome of genome of Chamaesiphon sp. PCC 6605.</title>
        <authorList>
            <consortium name="US DOE Joint Genome Institute"/>
            <person name="Gugger M."/>
            <person name="Coursin T."/>
            <person name="Rippka R."/>
            <person name="Tandeau De Marsac N."/>
            <person name="Huntemann M."/>
            <person name="Wei C.-L."/>
            <person name="Han J."/>
            <person name="Detter J.C."/>
            <person name="Han C."/>
            <person name="Tapia R."/>
            <person name="Chen A."/>
            <person name="Kyrpides N."/>
            <person name="Mavromatis K."/>
            <person name="Markowitz V."/>
            <person name="Szeto E."/>
            <person name="Ivanova N."/>
            <person name="Pagani I."/>
            <person name="Pati A."/>
            <person name="Goodwin L."/>
            <person name="Nordberg H.P."/>
            <person name="Cantor M.N."/>
            <person name="Hua S.X."/>
            <person name="Woyke T."/>
            <person name="Kerfeld C.A."/>
        </authorList>
    </citation>
    <scope>NUCLEOTIDE SEQUENCE [LARGE SCALE GENOMIC DNA]</scope>
    <source>
        <strain evidence="19">ATCC 27169 / PCC 6605</strain>
    </source>
</reference>
<accession>K9UPL0</accession>
<dbReference type="STRING" id="1173020.Cha6605_5251"/>
<dbReference type="FunFam" id="3.30.470.30:FF:000001">
    <property type="entry name" value="DNA ligase"/>
    <property type="match status" value="1"/>
</dbReference>
<keyword evidence="10 15" id="KW-0520">NAD</keyword>
<evidence type="ECO:0000256" key="7">
    <source>
        <dbReference type="ARBA" id="ARBA00022763"/>
    </source>
</evidence>
<dbReference type="FunFam" id="2.40.50.140:FF:000012">
    <property type="entry name" value="DNA ligase"/>
    <property type="match status" value="1"/>
</dbReference>
<feature type="domain" description="BRCT" evidence="17">
    <location>
        <begin position="596"/>
        <end position="675"/>
    </location>
</feature>
<sequence length="675" mass="74348">MTPEIRTRTEQLREQLQSAGYAYYVLDNPVMEDAVYDRLYRELQDLESQYPELVTADSPTQRVGERPTAGFVSVKHNISLYSLENAFDMAEFAKWEAGWQRNMGSKESAEYVCELKIDGSAIALTYENGLLVRGATRGDGDTGEDITQNIKTIRSIPLKLKLENPPPVVEVRGEAFLPIAVFDRLNQERATAGEQLLANPRNAAAGTLRQLDPKMVAQRQLDFFAYTLQIPTTTPQTELHSHLESLELLERMGFKVNPHRELCADAANVGAYYDRWNTERLNLPYMTDGVVVKINSFALQQELGFTNKFPRWAVALKYPAEEAPTRVLDISVNVGRTGAITPLAHLEPVQLGGTTVQRATLHNGDLIEQLDIRIGDTVIVCKAGEIIPKVVRVLTDLRPPGTSAFKMPSNCPVCDSSVTKSASEAVLRCNNPSCAAILKGTLVHWVSRDALDINGMGEKLIEQLVDSKLVDSVADLYELTIEKLMTLDRMGEKSATKIVEGIASSKSRPWSRVLYGLGIRQIGRNGSNILTERFPSIELLLQATTADMEGIHDVGFETAQSVSNWLKQPVNLELIDRLKAAGLQFDRSLEANLSSVISSILADKTFVITGTLPTLKRDEAKDLIESHGGKVSDSISTKTHYLVAGEKAGSKLAKAEKLGVKVISEAELLELLTSG</sequence>
<dbReference type="GO" id="GO:0046872">
    <property type="term" value="F:metal ion binding"/>
    <property type="evidence" value="ECO:0007669"/>
    <property type="project" value="UniProtKB-KW"/>
</dbReference>
<feature type="binding site" evidence="15">
    <location>
        <position position="434"/>
    </location>
    <ligand>
        <name>Zn(2+)</name>
        <dbReference type="ChEBI" id="CHEBI:29105"/>
    </ligand>
</feature>
<evidence type="ECO:0000256" key="4">
    <source>
        <dbReference type="ARBA" id="ARBA00022598"/>
    </source>
</evidence>
<evidence type="ECO:0000256" key="15">
    <source>
        <dbReference type="HAMAP-Rule" id="MF_01588"/>
    </source>
</evidence>
<feature type="binding site" evidence="15">
    <location>
        <position position="137"/>
    </location>
    <ligand>
        <name>NAD(+)</name>
        <dbReference type="ChEBI" id="CHEBI:57540"/>
    </ligand>
</feature>
<dbReference type="InterPro" id="IPR018239">
    <property type="entry name" value="DNA_ligase_AS"/>
</dbReference>
<dbReference type="PROSITE" id="PS50172">
    <property type="entry name" value="BRCT"/>
    <property type="match status" value="1"/>
</dbReference>
<feature type="binding site" evidence="15">
    <location>
        <position position="414"/>
    </location>
    <ligand>
        <name>Zn(2+)</name>
        <dbReference type="ChEBI" id="CHEBI:29105"/>
    </ligand>
</feature>
<dbReference type="PANTHER" id="PTHR23389:SF9">
    <property type="entry name" value="DNA LIGASE"/>
    <property type="match status" value="1"/>
</dbReference>
<dbReference type="FunFam" id="1.10.287.610:FF:000002">
    <property type="entry name" value="DNA ligase"/>
    <property type="match status" value="1"/>
</dbReference>
<dbReference type="Pfam" id="PF03120">
    <property type="entry name" value="OB_DNA_ligase"/>
    <property type="match status" value="1"/>
</dbReference>
<keyword evidence="12 15" id="KW-0464">Manganese</keyword>
<comment type="similarity">
    <text evidence="14 15">Belongs to the NAD-dependent DNA ligase family. LigA subfamily.</text>
</comment>
<dbReference type="Proteomes" id="UP000010366">
    <property type="component" value="Chromosome"/>
</dbReference>
<organism evidence="18 19">
    <name type="scientific">Chamaesiphon minutus (strain ATCC 27169 / PCC 6605)</name>
    <dbReference type="NCBI Taxonomy" id="1173020"/>
    <lineage>
        <taxon>Bacteria</taxon>
        <taxon>Bacillati</taxon>
        <taxon>Cyanobacteriota</taxon>
        <taxon>Cyanophyceae</taxon>
        <taxon>Gomontiellales</taxon>
        <taxon>Chamaesiphonaceae</taxon>
        <taxon>Chamaesiphon</taxon>
    </lineage>
</organism>
<keyword evidence="4 15" id="KW-0436">Ligase</keyword>
<keyword evidence="5 15" id="KW-0235">DNA replication</keyword>
<evidence type="ECO:0000256" key="12">
    <source>
        <dbReference type="ARBA" id="ARBA00023211"/>
    </source>
</evidence>
<evidence type="ECO:0000259" key="17">
    <source>
        <dbReference type="PROSITE" id="PS50172"/>
    </source>
</evidence>
<dbReference type="SUPFAM" id="SSF47781">
    <property type="entry name" value="RuvA domain 2-like"/>
    <property type="match status" value="1"/>
</dbReference>
<name>K9UPL0_CHAP6</name>
<dbReference type="GO" id="GO:0005829">
    <property type="term" value="C:cytosol"/>
    <property type="evidence" value="ECO:0007669"/>
    <property type="project" value="TreeGrafter"/>
</dbReference>
<dbReference type="InterPro" id="IPR013839">
    <property type="entry name" value="DNAligase_adenylation"/>
</dbReference>
<feature type="binding site" evidence="15">
    <location>
        <position position="429"/>
    </location>
    <ligand>
        <name>Zn(2+)</name>
        <dbReference type="ChEBI" id="CHEBI:29105"/>
    </ligand>
</feature>
<dbReference type="InterPro" id="IPR003583">
    <property type="entry name" value="Hlx-hairpin-Hlx_DNA-bd_motif"/>
</dbReference>
<gene>
    <name evidence="15" type="primary">ligA</name>
    <name evidence="18" type="ORF">Cha6605_5251</name>
</gene>
<dbReference type="KEGG" id="cmp:Cha6605_5251"/>
<dbReference type="PIRSF" id="PIRSF001604">
    <property type="entry name" value="LigA"/>
    <property type="match status" value="1"/>
</dbReference>
<feature type="binding site" evidence="15">
    <location>
        <position position="293"/>
    </location>
    <ligand>
        <name>NAD(+)</name>
        <dbReference type="ChEBI" id="CHEBI:57540"/>
    </ligand>
</feature>
<dbReference type="InterPro" id="IPR033136">
    <property type="entry name" value="DNA_ligase_CS"/>
</dbReference>
<dbReference type="AlphaFoldDB" id="K9UPL0"/>
<feature type="binding site" evidence="15">
    <location>
        <position position="411"/>
    </location>
    <ligand>
        <name>Zn(2+)</name>
        <dbReference type="ChEBI" id="CHEBI:29105"/>
    </ligand>
</feature>
<evidence type="ECO:0000313" key="19">
    <source>
        <dbReference type="Proteomes" id="UP000010366"/>
    </source>
</evidence>
<dbReference type="Gene3D" id="2.40.50.140">
    <property type="entry name" value="Nucleic acid-binding proteins"/>
    <property type="match status" value="1"/>
</dbReference>
<dbReference type="GO" id="GO:0003677">
    <property type="term" value="F:DNA binding"/>
    <property type="evidence" value="ECO:0007669"/>
    <property type="project" value="InterPro"/>
</dbReference>
<dbReference type="eggNOG" id="COG0272">
    <property type="taxonomic scope" value="Bacteria"/>
</dbReference>
<feature type="binding site" evidence="15">
    <location>
        <position position="317"/>
    </location>
    <ligand>
        <name>NAD(+)</name>
        <dbReference type="ChEBI" id="CHEBI:57540"/>
    </ligand>
</feature>
<dbReference type="PROSITE" id="PS01055">
    <property type="entry name" value="DNA_LIGASE_N1"/>
    <property type="match status" value="1"/>
</dbReference>
<dbReference type="PATRIC" id="fig|1173020.3.peg.6023"/>
<proteinExistence type="inferred from homology"/>
<dbReference type="InterPro" id="IPR036420">
    <property type="entry name" value="BRCT_dom_sf"/>
</dbReference>
<dbReference type="Pfam" id="PF00533">
    <property type="entry name" value="BRCT"/>
    <property type="match status" value="1"/>
</dbReference>
<dbReference type="PROSITE" id="PS01056">
    <property type="entry name" value="DNA_LIGASE_N2"/>
    <property type="match status" value="1"/>
</dbReference>
<dbReference type="Pfam" id="PF01653">
    <property type="entry name" value="DNA_ligase_aden"/>
    <property type="match status" value="1"/>
</dbReference>
<feature type="binding site" evidence="15">
    <location>
        <position position="174"/>
    </location>
    <ligand>
        <name>NAD(+)</name>
        <dbReference type="ChEBI" id="CHEBI:57540"/>
    </ligand>
</feature>
<dbReference type="Gene3D" id="1.10.150.20">
    <property type="entry name" value="5' to 3' exonuclease, C-terminal subdomain"/>
    <property type="match status" value="2"/>
</dbReference>
<dbReference type="SMART" id="SM00278">
    <property type="entry name" value="HhH1"/>
    <property type="match status" value="2"/>
</dbReference>
<dbReference type="SUPFAM" id="SSF56091">
    <property type="entry name" value="DNA ligase/mRNA capping enzyme, catalytic domain"/>
    <property type="match status" value="1"/>
</dbReference>
<dbReference type="InterPro" id="IPR010994">
    <property type="entry name" value="RuvA_2-like"/>
</dbReference>
<dbReference type="InterPro" id="IPR004150">
    <property type="entry name" value="NAD_DNA_ligase_OB"/>
</dbReference>
<dbReference type="Gene3D" id="1.10.287.610">
    <property type="entry name" value="Helix hairpin bin"/>
    <property type="match status" value="1"/>
</dbReference>
<feature type="active site" description="N6-AMP-lysine intermediate" evidence="15">
    <location>
        <position position="116"/>
    </location>
</feature>
<evidence type="ECO:0000256" key="1">
    <source>
        <dbReference type="ARBA" id="ARBA00004067"/>
    </source>
</evidence>
<keyword evidence="9 15" id="KW-0460">Magnesium</keyword>
<dbReference type="GO" id="GO:0006260">
    <property type="term" value="P:DNA replication"/>
    <property type="evidence" value="ECO:0007669"/>
    <property type="project" value="UniProtKB-KW"/>
</dbReference>
<dbReference type="Gene3D" id="3.30.470.30">
    <property type="entry name" value="DNA ligase/mRNA capping enzyme"/>
    <property type="match status" value="1"/>
</dbReference>
<dbReference type="CDD" id="cd17748">
    <property type="entry name" value="BRCT_DNA_ligase_like"/>
    <property type="match status" value="1"/>
</dbReference>
<evidence type="ECO:0000313" key="18">
    <source>
        <dbReference type="EMBL" id="AFY96139.1"/>
    </source>
</evidence>
<keyword evidence="19" id="KW-1185">Reference proteome</keyword>
<keyword evidence="11 15" id="KW-0234">DNA repair</keyword>
<evidence type="ECO:0000256" key="10">
    <source>
        <dbReference type="ARBA" id="ARBA00023027"/>
    </source>
</evidence>
<dbReference type="EMBL" id="CP003600">
    <property type="protein sequence ID" value="AFY96139.1"/>
    <property type="molecule type" value="Genomic_DNA"/>
</dbReference>
<evidence type="ECO:0000256" key="9">
    <source>
        <dbReference type="ARBA" id="ARBA00022842"/>
    </source>
</evidence>
<comment type="catalytic activity">
    <reaction evidence="13 15 16">
        <text>NAD(+) + (deoxyribonucleotide)n-3'-hydroxyl + 5'-phospho-(deoxyribonucleotide)m = (deoxyribonucleotide)n+m + AMP + beta-nicotinamide D-nucleotide.</text>
        <dbReference type="EC" id="6.5.1.2"/>
    </reaction>
</comment>
<dbReference type="GO" id="GO:0006281">
    <property type="term" value="P:DNA repair"/>
    <property type="evidence" value="ECO:0007669"/>
    <property type="project" value="UniProtKB-KW"/>
</dbReference>
<evidence type="ECO:0000256" key="2">
    <source>
        <dbReference type="ARBA" id="ARBA00012722"/>
    </source>
</evidence>
<evidence type="ECO:0000256" key="3">
    <source>
        <dbReference type="ARBA" id="ARBA00013308"/>
    </source>
</evidence>
<dbReference type="NCBIfam" id="NF005932">
    <property type="entry name" value="PRK07956.1"/>
    <property type="match status" value="1"/>
</dbReference>
<dbReference type="CDD" id="cd00114">
    <property type="entry name" value="LIGANc"/>
    <property type="match status" value="1"/>
</dbReference>
<dbReference type="InterPro" id="IPR004149">
    <property type="entry name" value="Znf_DNAligase_C4"/>
</dbReference>
<dbReference type="Pfam" id="PF03119">
    <property type="entry name" value="DNA_ligase_ZBD"/>
    <property type="match status" value="1"/>
</dbReference>
<dbReference type="Gene3D" id="6.20.10.30">
    <property type="match status" value="1"/>
</dbReference>
<feature type="binding site" evidence="15">
    <location>
        <position position="114"/>
    </location>
    <ligand>
        <name>NAD(+)</name>
        <dbReference type="ChEBI" id="CHEBI:57540"/>
    </ligand>
</feature>
<comment type="function">
    <text evidence="1 15">DNA ligase that catalyzes the formation of phosphodiester linkages between 5'-phosphoryl and 3'-hydroxyl groups in double-stranded DNA using NAD as a coenzyme and as the energy source for the reaction. It is essential for DNA replication and repair of damaged DNA.</text>
</comment>
<dbReference type="EC" id="6.5.1.2" evidence="2 15"/>
<dbReference type="InterPro" id="IPR001679">
    <property type="entry name" value="DNA_ligase"/>
</dbReference>
<dbReference type="SUPFAM" id="SSF50249">
    <property type="entry name" value="Nucleic acid-binding proteins"/>
    <property type="match status" value="1"/>
</dbReference>
<evidence type="ECO:0000256" key="14">
    <source>
        <dbReference type="ARBA" id="ARBA00060881"/>
    </source>
</evidence>
<evidence type="ECO:0000256" key="13">
    <source>
        <dbReference type="ARBA" id="ARBA00034005"/>
    </source>
</evidence>
<feature type="binding site" evidence="15">
    <location>
        <begin position="82"/>
        <end position="83"/>
    </location>
    <ligand>
        <name>NAD(+)</name>
        <dbReference type="ChEBI" id="CHEBI:57540"/>
    </ligand>
</feature>
<dbReference type="HOGENOM" id="CLU_007764_2_1_3"/>
<dbReference type="SUPFAM" id="SSF52113">
    <property type="entry name" value="BRCT domain"/>
    <property type="match status" value="1"/>
</dbReference>
<protein>
    <recommendedName>
        <fullName evidence="3 15">DNA ligase</fullName>
        <ecNumber evidence="2 15">6.5.1.2</ecNumber>
    </recommendedName>
    <alternativeName>
        <fullName evidence="15">Polydeoxyribonucleotide synthase [NAD(+)]</fullName>
    </alternativeName>
</protein>
<dbReference type="SMART" id="SM00532">
    <property type="entry name" value="LIGANc"/>
    <property type="match status" value="1"/>
</dbReference>
<keyword evidence="7 15" id="KW-0227">DNA damage</keyword>
<dbReference type="SMART" id="SM00292">
    <property type="entry name" value="BRCT"/>
    <property type="match status" value="1"/>
</dbReference>
<dbReference type="RefSeq" id="WP_015162223.1">
    <property type="nucleotide sequence ID" value="NC_019697.1"/>
</dbReference>
<dbReference type="FunFam" id="1.10.150.20:FF:000007">
    <property type="entry name" value="DNA ligase"/>
    <property type="match status" value="1"/>
</dbReference>
<dbReference type="Pfam" id="PF22745">
    <property type="entry name" value="Nlig-Ia"/>
    <property type="match status" value="1"/>
</dbReference>
<dbReference type="InterPro" id="IPR041663">
    <property type="entry name" value="DisA/LigA_HHH"/>
</dbReference>
<evidence type="ECO:0000256" key="11">
    <source>
        <dbReference type="ARBA" id="ARBA00023204"/>
    </source>
</evidence>
<evidence type="ECO:0000256" key="6">
    <source>
        <dbReference type="ARBA" id="ARBA00022723"/>
    </source>
</evidence>
<dbReference type="GO" id="GO:0003911">
    <property type="term" value="F:DNA ligase (NAD+) activity"/>
    <property type="evidence" value="ECO:0007669"/>
    <property type="project" value="UniProtKB-UniRule"/>
</dbReference>
<dbReference type="NCBIfam" id="TIGR00575">
    <property type="entry name" value="dnlj"/>
    <property type="match status" value="1"/>
</dbReference>
<keyword evidence="6 15" id="KW-0479">Metal-binding</keyword>
<feature type="binding site" evidence="15">
    <location>
        <begin position="33"/>
        <end position="37"/>
    </location>
    <ligand>
        <name>NAD(+)</name>
        <dbReference type="ChEBI" id="CHEBI:57540"/>
    </ligand>
</feature>